<dbReference type="EMBL" id="LK996017">
    <property type="protein sequence ID" value="CDX01414.1"/>
    <property type="molecule type" value="Genomic_DNA"/>
</dbReference>
<name>A0A098AXS8_DESHA</name>
<gene>
    <name evidence="1" type="ORF">DPCES_1527</name>
</gene>
<sequence>MLEMKLRKRDAPSYRTAVITFPANEPDLQKAMDEIGVGITTEKLCVVDAVQNEDKGLQALIGTLVNADEVQYLAKRMDSFDKNELHTFYAAAEQEKLTEVKDLINLSFNLHCYALISDFSDISAVGQRYELCRRTAIPMDEMKNTDFESIGKMLLSSGKGIVTTYGVLYPTGNTPEQVYNGEQFPEYHWRSDDAATVTLESGDYHSGVKYEYLYLPCWEVEIEKAVNRLGLSSPESCATHLDCESMSEQVHQIFTEDYPLCKHLYTLNNLARSYTGFDEQARNDFHAIVEIAQPKTPEDVVVLADNFYEFTVVPGLKTPTEYGRYMIIDSGHYDFDENLEEYIDFKGYGEHRIQRENGSFTDYGYIAYRGCTPAVEELLRQNDSQSMEMGGMQL</sequence>
<accession>A0A098AXS8</accession>
<proteinExistence type="predicted"/>
<dbReference type="PATRIC" id="fig|49338.4.peg.1644"/>
<dbReference type="InterPro" id="IPR009899">
    <property type="entry name" value="ArdA"/>
</dbReference>
<dbReference type="AlphaFoldDB" id="A0A098AXS8"/>
<protein>
    <submittedName>
        <fullName evidence="1">Antirestriction protein (ArdA)</fullName>
    </submittedName>
</protein>
<dbReference type="Gene3D" id="1.10.10.1190">
    <property type="entry name" value="Antirestriction protein ArdA, domain 3"/>
    <property type="match status" value="1"/>
</dbReference>
<dbReference type="Pfam" id="PF07275">
    <property type="entry name" value="ArdA"/>
    <property type="match status" value="1"/>
</dbReference>
<evidence type="ECO:0000313" key="1">
    <source>
        <dbReference type="EMBL" id="CDX01414.1"/>
    </source>
</evidence>
<dbReference type="InterPro" id="IPR041893">
    <property type="entry name" value="ArdA_dom3"/>
</dbReference>
<organism evidence="1">
    <name type="scientific">Desulfitobacterium hafniense</name>
    <name type="common">Desulfitobacterium frappieri</name>
    <dbReference type="NCBI Taxonomy" id="49338"/>
    <lineage>
        <taxon>Bacteria</taxon>
        <taxon>Bacillati</taxon>
        <taxon>Bacillota</taxon>
        <taxon>Clostridia</taxon>
        <taxon>Eubacteriales</taxon>
        <taxon>Desulfitobacteriaceae</taxon>
        <taxon>Desulfitobacterium</taxon>
    </lineage>
</organism>
<reference evidence="1" key="1">
    <citation type="submission" date="2014-07" db="EMBL/GenBank/DDBJ databases">
        <authorList>
            <person name="Hornung V.Bastian."/>
        </authorList>
    </citation>
    <scope>NUCLEOTIDE SEQUENCE</scope>
    <source>
        <strain evidence="1">PCE-S</strain>
    </source>
</reference>